<dbReference type="EMBL" id="GL378348">
    <property type="protein sequence ID" value="EFJ46934.1"/>
    <property type="molecule type" value="Genomic_DNA"/>
</dbReference>
<evidence type="ECO:0000256" key="1">
    <source>
        <dbReference type="SAM" id="MobiDB-lite"/>
    </source>
</evidence>
<dbReference type="STRING" id="3068.D8U0F2"/>
<evidence type="ECO:0000313" key="3">
    <source>
        <dbReference type="EMBL" id="EFJ46934.1"/>
    </source>
</evidence>
<keyword evidence="4" id="KW-1185">Reference proteome</keyword>
<keyword evidence="2" id="KW-0812">Transmembrane</keyword>
<organism evidence="4">
    <name type="scientific">Volvox carteri f. nagariensis</name>
    <dbReference type="NCBI Taxonomy" id="3068"/>
    <lineage>
        <taxon>Eukaryota</taxon>
        <taxon>Viridiplantae</taxon>
        <taxon>Chlorophyta</taxon>
        <taxon>core chlorophytes</taxon>
        <taxon>Chlorophyceae</taxon>
        <taxon>CS clade</taxon>
        <taxon>Chlamydomonadales</taxon>
        <taxon>Volvocaceae</taxon>
        <taxon>Volvox</taxon>
    </lineage>
</organism>
<sequence>MNRFEDIESTDLTFRIDTNPTAGGGLAPRHCTLVYDFASASYNFTMRDPVTPPAPGQPYDRIPELTVPGISGGHVSMCDTGRPAGLWDLHLGARLRVLGRQVVLKNSDLATAQWHSGYFRQLCVLRDKLHQEVQKYKPRVLRPGLVADKGDVRLQTGQQLRHVALQVRELVEDLRQYRPRKDMLWGLVSRRRKRYGATKISYGSENSVDDAARKKRYPAVSRQLASAAEIGKSRREQDLSIRIATSIRNTGQATHNTMNGIRIAVSSTDAVPVGCLNKTSYSQAASHEERNKGRRAKRKASGNVRECKPDAFGSNLTVKGTMAICLKSFLDIFFLSFRFVLTMSTSYGPLLPFILLFKLFCTLAFLPLFLFLLPVLIPWWIAKSAFRTLTCILLLPFAPILFPLKVLRWIL</sequence>
<keyword evidence="2" id="KW-1133">Transmembrane helix</keyword>
<dbReference type="AlphaFoldDB" id="D8U0F2"/>
<protein>
    <submittedName>
        <fullName evidence="3">Uncharacterized protein</fullName>
    </submittedName>
</protein>
<evidence type="ECO:0000256" key="2">
    <source>
        <dbReference type="SAM" id="Phobius"/>
    </source>
</evidence>
<name>D8U0F2_VOLCA</name>
<reference evidence="3 4" key="1">
    <citation type="journal article" date="2010" name="Science">
        <title>Genomic analysis of organismal complexity in the multicellular green alga Volvox carteri.</title>
        <authorList>
            <person name="Prochnik S.E."/>
            <person name="Umen J."/>
            <person name="Nedelcu A.M."/>
            <person name="Hallmann A."/>
            <person name="Miller S.M."/>
            <person name="Nishii I."/>
            <person name="Ferris P."/>
            <person name="Kuo A."/>
            <person name="Mitros T."/>
            <person name="Fritz-Laylin L.K."/>
            <person name="Hellsten U."/>
            <person name="Chapman J."/>
            <person name="Simakov O."/>
            <person name="Rensing S.A."/>
            <person name="Terry A."/>
            <person name="Pangilinan J."/>
            <person name="Kapitonov V."/>
            <person name="Jurka J."/>
            <person name="Salamov A."/>
            <person name="Shapiro H."/>
            <person name="Schmutz J."/>
            <person name="Grimwood J."/>
            <person name="Lindquist E."/>
            <person name="Lucas S."/>
            <person name="Grigoriev I.V."/>
            <person name="Schmitt R."/>
            <person name="Kirk D."/>
            <person name="Rokhsar D.S."/>
        </authorList>
    </citation>
    <scope>NUCLEOTIDE SEQUENCE [LARGE SCALE GENOMIC DNA]</scope>
    <source>
        <strain evidence="4">f. Nagariensis / Eve</strain>
    </source>
</reference>
<feature type="region of interest" description="Disordered" evidence="1">
    <location>
        <begin position="282"/>
        <end position="302"/>
    </location>
</feature>
<dbReference type="InParanoid" id="D8U0F2"/>
<dbReference type="GeneID" id="9628393"/>
<feature type="transmembrane region" description="Helical" evidence="2">
    <location>
        <begin position="353"/>
        <end position="380"/>
    </location>
</feature>
<feature type="transmembrane region" description="Helical" evidence="2">
    <location>
        <begin position="386"/>
        <end position="407"/>
    </location>
</feature>
<evidence type="ECO:0000313" key="4">
    <source>
        <dbReference type="Proteomes" id="UP000001058"/>
    </source>
</evidence>
<gene>
    <name evidence="3" type="ORF">VOLCADRAFT_92748</name>
</gene>
<dbReference type="OrthoDB" id="551993at2759"/>
<dbReference type="Proteomes" id="UP000001058">
    <property type="component" value="Unassembled WGS sequence"/>
</dbReference>
<keyword evidence="2" id="KW-0472">Membrane</keyword>
<accession>D8U0F2</accession>
<dbReference type="RefSeq" id="XP_002952143.1">
    <property type="nucleotide sequence ID" value="XM_002952097.1"/>
</dbReference>
<proteinExistence type="predicted"/>
<dbReference type="KEGG" id="vcn:VOLCADRAFT_92748"/>